<dbReference type="Gene3D" id="1.10.1330.10">
    <property type="entry name" value="Dockerin domain"/>
    <property type="match status" value="1"/>
</dbReference>
<feature type="transmembrane region" description="Helical" evidence="1">
    <location>
        <begin position="7"/>
        <end position="29"/>
    </location>
</feature>
<keyword evidence="1" id="KW-0472">Membrane</keyword>
<dbReference type="GO" id="GO:0000272">
    <property type="term" value="P:polysaccharide catabolic process"/>
    <property type="evidence" value="ECO:0007669"/>
    <property type="project" value="InterPro"/>
</dbReference>
<dbReference type="EMBL" id="LCFD01000003">
    <property type="protein sequence ID" value="KKS87242.1"/>
    <property type="molecule type" value="Genomic_DNA"/>
</dbReference>
<sequence>MTRKIQLAIFGLLTFSFVFFVSGGLIGLISKNTQIAQAQTGLVGDANGDGHVDEGDYNIWLINYNLPTSLGSGSGDFNNDRIVDGVDYTLWLAHYGEILVPTPSPSIVPIPSASPIITKSRPFGPFNPPTSDFGFPYTGGFLDLNINTALATLASAKASSMHVFVHLTGGRSNFQTSTGAFDLTKWKTQLDNWKSLVPQIQGFVDDGTIIGHMMLDEPQDPNNWDGNTVPCSDILGAADYSHSAAFWPNMPAGAGTHATWIADQSCDWLSSKFDFTLTPYTYARGVTYQNFLTDNIAAANRTGVTFYASLNVLDGGTTKGVEMTQQQIQDAGGYFLCALSLPELIFKQQWII</sequence>
<evidence type="ECO:0000256" key="1">
    <source>
        <dbReference type="SAM" id="Phobius"/>
    </source>
</evidence>
<evidence type="ECO:0000313" key="2">
    <source>
        <dbReference type="EMBL" id="KKS87242.1"/>
    </source>
</evidence>
<dbReference type="AlphaFoldDB" id="A0A0G1CP33"/>
<name>A0A0G1CP33_9BACT</name>
<keyword evidence="1" id="KW-1133">Transmembrane helix</keyword>
<organism evidence="2 3">
    <name type="scientific">Candidatus Gottesmanbacteria bacterium GW2011_GWB1_43_11</name>
    <dbReference type="NCBI Taxonomy" id="1618446"/>
    <lineage>
        <taxon>Bacteria</taxon>
        <taxon>Candidatus Gottesmaniibacteriota</taxon>
    </lineage>
</organism>
<reference evidence="2 3" key="1">
    <citation type="journal article" date="2015" name="Nature">
        <title>rRNA introns, odd ribosomes, and small enigmatic genomes across a large radiation of phyla.</title>
        <authorList>
            <person name="Brown C.T."/>
            <person name="Hug L.A."/>
            <person name="Thomas B.C."/>
            <person name="Sharon I."/>
            <person name="Castelle C.J."/>
            <person name="Singh A."/>
            <person name="Wilkins M.J."/>
            <person name="Williams K.H."/>
            <person name="Banfield J.F."/>
        </authorList>
    </citation>
    <scope>NUCLEOTIDE SEQUENCE [LARGE SCALE GENOMIC DNA]</scope>
</reference>
<comment type="caution">
    <text evidence="2">The sequence shown here is derived from an EMBL/GenBank/DDBJ whole genome shotgun (WGS) entry which is preliminary data.</text>
</comment>
<evidence type="ECO:0000313" key="3">
    <source>
        <dbReference type="Proteomes" id="UP000034050"/>
    </source>
</evidence>
<dbReference type="InterPro" id="IPR018247">
    <property type="entry name" value="EF_Hand_1_Ca_BS"/>
</dbReference>
<gene>
    <name evidence="2" type="ORF">UV61_C0003G0095</name>
</gene>
<dbReference type="STRING" id="1618446.UV61_C0003G0095"/>
<dbReference type="PROSITE" id="PS00018">
    <property type="entry name" value="EF_HAND_1"/>
    <property type="match status" value="1"/>
</dbReference>
<proteinExistence type="predicted"/>
<evidence type="ECO:0008006" key="4">
    <source>
        <dbReference type="Google" id="ProtNLM"/>
    </source>
</evidence>
<dbReference type="InterPro" id="IPR036439">
    <property type="entry name" value="Dockerin_dom_sf"/>
</dbReference>
<keyword evidence="1" id="KW-0812">Transmembrane</keyword>
<dbReference type="Proteomes" id="UP000034050">
    <property type="component" value="Unassembled WGS sequence"/>
</dbReference>
<accession>A0A0G1CP33</accession>
<protein>
    <recommendedName>
        <fullName evidence="4">Dockerin domain-containing protein</fullName>
    </recommendedName>
</protein>